<dbReference type="VEuPathDB" id="FungiDB:VP01_3100g1"/>
<evidence type="ECO:0000256" key="1">
    <source>
        <dbReference type="SAM" id="MobiDB-lite"/>
    </source>
</evidence>
<name>A0A0L6V1A0_9BASI</name>
<feature type="region of interest" description="Disordered" evidence="1">
    <location>
        <begin position="312"/>
        <end position="342"/>
    </location>
</feature>
<dbReference type="AlphaFoldDB" id="A0A0L6V1A0"/>
<evidence type="ECO:0000313" key="2">
    <source>
        <dbReference type="EMBL" id="KNZ53905.1"/>
    </source>
</evidence>
<gene>
    <name evidence="2" type="ORF">VP01_3100g1</name>
</gene>
<dbReference type="Proteomes" id="UP000037035">
    <property type="component" value="Unassembled WGS sequence"/>
</dbReference>
<organism evidence="2 3">
    <name type="scientific">Puccinia sorghi</name>
    <dbReference type="NCBI Taxonomy" id="27349"/>
    <lineage>
        <taxon>Eukaryota</taxon>
        <taxon>Fungi</taxon>
        <taxon>Dikarya</taxon>
        <taxon>Basidiomycota</taxon>
        <taxon>Pucciniomycotina</taxon>
        <taxon>Pucciniomycetes</taxon>
        <taxon>Pucciniales</taxon>
        <taxon>Pucciniaceae</taxon>
        <taxon>Puccinia</taxon>
    </lineage>
</organism>
<protein>
    <submittedName>
        <fullName evidence="2">Uncharacterized protein</fullName>
    </submittedName>
</protein>
<comment type="caution">
    <text evidence="2">The sequence shown here is derived from an EMBL/GenBank/DDBJ whole genome shotgun (WGS) entry which is preliminary data.</text>
</comment>
<sequence length="342" mass="38133">MKICRLSESTRSNPRRCSICRHSNGNYVVNPILTRLHALASPQVVAALPLFAGVGSPFHAAKAMLTAPSLGLTYKPGFILPKPFQIPSKRGFKHTKVSMFDMFDIMGPIFNKPLRIFFVKLFKNSKALSKLVQKLGVLINTSRSNSQGIKIELSGQTDRKIHHPRKKCFPPSQLNTYPIMRNLSIQLAGSCGWRIQSGPLPELRIPHSGKQDDCSSCNLHTTRTLTHQNQPPLQEQALTQSLQSLRFVVMSSLAVKVVVEVVSRSHLGRGGHQIWTVHALITNTLKDKNFKLNYFLSSNHLQGESERFWEKKQNSKPGVELGPMCSTCPEAKGPPMSKSHLI</sequence>
<proteinExistence type="predicted"/>
<dbReference type="EMBL" id="LAVV01008059">
    <property type="protein sequence ID" value="KNZ53905.1"/>
    <property type="molecule type" value="Genomic_DNA"/>
</dbReference>
<keyword evidence="3" id="KW-1185">Reference proteome</keyword>
<accession>A0A0L6V1A0</accession>
<evidence type="ECO:0000313" key="3">
    <source>
        <dbReference type="Proteomes" id="UP000037035"/>
    </source>
</evidence>
<reference evidence="2 3" key="1">
    <citation type="submission" date="2015-08" db="EMBL/GenBank/DDBJ databases">
        <title>Next Generation Sequencing and Analysis of the Genome of Puccinia sorghi L Schw, the Causal Agent of Maize Common Rust.</title>
        <authorList>
            <person name="Rochi L."/>
            <person name="Burguener G."/>
            <person name="Darino M."/>
            <person name="Turjanski A."/>
            <person name="Kreff E."/>
            <person name="Dieguez M.J."/>
            <person name="Sacco F."/>
        </authorList>
    </citation>
    <scope>NUCLEOTIDE SEQUENCE [LARGE SCALE GENOMIC DNA]</scope>
    <source>
        <strain evidence="2 3">RO10H11247</strain>
    </source>
</reference>